<accession>A0A4R3MGY2</accession>
<keyword evidence="3" id="KW-1185">Reference proteome</keyword>
<protein>
    <recommendedName>
        <fullName evidence="1">Fibronectin type-III domain-containing protein</fullName>
    </recommendedName>
</protein>
<gene>
    <name evidence="2" type="ORF">EDC18_10944</name>
</gene>
<dbReference type="SMART" id="SM00060">
    <property type="entry name" value="FN3"/>
    <property type="match status" value="3"/>
</dbReference>
<comment type="caution">
    <text evidence="2">The sequence shown here is derived from an EMBL/GenBank/DDBJ whole genome shotgun (WGS) entry which is preliminary data.</text>
</comment>
<dbReference type="RefSeq" id="WP_132253381.1">
    <property type="nucleotide sequence ID" value="NZ_SMAL01000009.1"/>
</dbReference>
<dbReference type="InterPro" id="IPR003961">
    <property type="entry name" value="FN3_dom"/>
</dbReference>
<sequence>MKKKLLLSISLVLLLNIIIISSIAFSTRAANGLGFRWLRNDTIDDLLTLVGNKAGDDEIVLEWNLNEFGQYELKYHLNDNRYTIIRFNHEVDRVNIRYGIYDKDDNAITQSEINKSYQEMDYNALVPGWVSPNKTVNDDGTVSYSIIKAASAQYPGVAFRINNVDVKIRWNFQTNKLFFLTKGVESGNITPFTLTTPLGDVETLQILRSLRNFVINPTHWVGNENKTKIVIPSDNEKPGGRPGLQIRFDQPKAFDFESKTFKMATDLDDITAIIDLNEVNGTAYTDFTITMDRDLDRKIINAPNTQLDQNKNSHSKYRYEFNESTGVGTYIIDIVKDKSVTDFEEDFIQWHRLAASRVYSVGLYLSESSKYAFANYDPRDRFGYTYIQYEVKRANMENAYLDVIPYAGSDENDLEYTVYHSKNEKSHYDTSDIWLKHYHSKNHQDTNIYIPVPFLEGSNQEFYQIGVNFAARQLRSQIIKYIPNIDLDVPPPTPRIDELLNLIVVPSIHDDNDPEKIQFDLIWEAPTNTINNPLLSNMLNTGKIYYELLINQQPNGTSVNPYELLKVFEVSKENGQIRLVEVNTGKEQGTPLHNNIYRNGYNNQHNRFGIRNIVIKDSEGWTTIPNKEENIEDKTYIASEGTEIYNFEFPGIHFLRMRAVYVSTQTYGYSDMSVPTSISLDTIRFSIPIPTSLSYEPIIPTSANPTSAVEVGWKGIDITDYANFMLYPLGLSPETITYKWYMASTKEALNKEEDIYQVTMTSGNSLPLSSNEIDELRKGKVISSEIVTAGNQTGDISFYVQNLDPNHTYYFKVRAELNIKDENQEEIIKESENSPIITIISPTIPNIPDEDLILPLAPNNLDVTFVDDSQMEAYVQWDYPSELIFNEGKQGFEVVVVRDRGLPQELQQKELKISDVISGLEQIEANKVVYRLFKDNTTDTYKLLKYNNTTKAFEESDQIVEITNNRVRIKDKGLLANTIYYYHVRTVNLEGNHTLASNWMMDTITTKPIAPPINLVIPTPSPYSYDGKRETVVRFDAPIPFPESDSDKYRIEIFVKGPDDTDYTSSYQYSLLGKSNNASDGYTRMFYKIFGLKPGKPYSIKVRIEDRTKEPEILPNGTVVYPKSNFSDRVQTRTDFDQVDYDKEQKYKQYIDYYLSKVEELKDGLYWTVNQNNNSIWLKYRQNKIASNNLKNQFELATKNKESLYYYLPGEMIETLNRHNTTILINTVAEQIGVRPNTIGLQVSGELQKVKNQINQLPSNFKDYYVLLQVKRGTFNGKINGQDPLTSLVDIQFKVIQSRLTEDEMERHILNTLDVLAGNYKNSLIVKLENELSSGINDDRLYLIVNEVLAEVQKAHQVQIGALMEQNTKDNNVPIDKMNRPMYISWGINNTANGPVIAYYRNNLLWENIGLTHNLGRYQINANHSGSYILTSDNRSRNIYGENVYAMVSEHNFMDFFTVEELNNSMRKPTKHQIVSSLARVMGASRTTNPIDHLNTIGISINRADMHQPMAKELAYNILLRGYEIKKNISFNNVTITNFNLIVDSNLIHTDYRRRILAGGHLKLVPLEEGYFSPKTTINTRELFDFLSRLQ</sequence>
<dbReference type="OrthoDB" id="1713720at2"/>
<feature type="domain" description="Fibronectin type-III" evidence="1">
    <location>
        <begin position="1035"/>
        <end position="1111"/>
    </location>
</feature>
<organism evidence="2 3">
    <name type="scientific">Natranaerovirga pectinivora</name>
    <dbReference type="NCBI Taxonomy" id="682400"/>
    <lineage>
        <taxon>Bacteria</taxon>
        <taxon>Bacillati</taxon>
        <taxon>Bacillota</taxon>
        <taxon>Clostridia</taxon>
        <taxon>Lachnospirales</taxon>
        <taxon>Natranaerovirgaceae</taxon>
        <taxon>Natranaerovirga</taxon>
    </lineage>
</organism>
<reference evidence="2 3" key="1">
    <citation type="submission" date="2019-03" db="EMBL/GenBank/DDBJ databases">
        <title>Genomic Encyclopedia of Type Strains, Phase IV (KMG-IV): sequencing the most valuable type-strain genomes for metagenomic binning, comparative biology and taxonomic classification.</title>
        <authorList>
            <person name="Goeker M."/>
        </authorList>
    </citation>
    <scope>NUCLEOTIDE SEQUENCE [LARGE SCALE GENOMIC DNA]</scope>
    <source>
        <strain evidence="2 3">DSM 24629</strain>
    </source>
</reference>
<feature type="domain" description="Fibronectin type-III" evidence="1">
    <location>
        <begin position="693"/>
        <end position="823"/>
    </location>
</feature>
<feature type="domain" description="Fibronectin type-III" evidence="1">
    <location>
        <begin position="855"/>
        <end position="993"/>
    </location>
</feature>
<proteinExistence type="predicted"/>
<dbReference type="EMBL" id="SMAL01000009">
    <property type="protein sequence ID" value="TCT13081.1"/>
    <property type="molecule type" value="Genomic_DNA"/>
</dbReference>
<dbReference type="InterPro" id="IPR036116">
    <property type="entry name" value="FN3_sf"/>
</dbReference>
<name>A0A4R3MGY2_9FIRM</name>
<dbReference type="Proteomes" id="UP000294902">
    <property type="component" value="Unassembled WGS sequence"/>
</dbReference>
<dbReference type="SUPFAM" id="SSF49265">
    <property type="entry name" value="Fibronectin type III"/>
    <property type="match status" value="1"/>
</dbReference>
<evidence type="ECO:0000313" key="3">
    <source>
        <dbReference type="Proteomes" id="UP000294902"/>
    </source>
</evidence>
<evidence type="ECO:0000259" key="1">
    <source>
        <dbReference type="SMART" id="SM00060"/>
    </source>
</evidence>
<evidence type="ECO:0000313" key="2">
    <source>
        <dbReference type="EMBL" id="TCT13081.1"/>
    </source>
</evidence>